<dbReference type="EMBL" id="UZAH01025381">
    <property type="protein sequence ID" value="VDO62800.1"/>
    <property type="molecule type" value="Genomic_DNA"/>
</dbReference>
<name>A0A183FET0_HELPZ</name>
<accession>A0A3P7WP70</accession>
<reference evidence="3" key="2">
    <citation type="submission" date="2019-09" db="UniProtKB">
        <authorList>
            <consortium name="WormBaseParasite"/>
        </authorList>
    </citation>
    <scope>IDENTIFICATION</scope>
</reference>
<proteinExistence type="predicted"/>
<dbReference type="WBParaSite" id="HPBE_0000492301-mRNA-1">
    <property type="protein sequence ID" value="HPBE_0000492301-mRNA-1"/>
    <property type="gene ID" value="HPBE_0000492301"/>
</dbReference>
<dbReference type="AlphaFoldDB" id="A0A183FET0"/>
<protein>
    <submittedName>
        <fullName evidence="3">Secreted protein</fullName>
    </submittedName>
</protein>
<keyword evidence="2" id="KW-1185">Reference proteome</keyword>
<dbReference type="Proteomes" id="UP000050761">
    <property type="component" value="Unassembled WGS sequence"/>
</dbReference>
<accession>A0A183FET0</accession>
<sequence>MMSLVAILARPPLTEPDSEHDLLGSPTSIAESSTDEHFTFRALSLNRMRIEPMPDTFFAGFGRDSKATVIFLFLKP</sequence>
<evidence type="ECO:0000313" key="2">
    <source>
        <dbReference type="Proteomes" id="UP000050761"/>
    </source>
</evidence>
<reference evidence="1 2" key="1">
    <citation type="submission" date="2018-11" db="EMBL/GenBank/DDBJ databases">
        <authorList>
            <consortium name="Pathogen Informatics"/>
        </authorList>
    </citation>
    <scope>NUCLEOTIDE SEQUENCE [LARGE SCALE GENOMIC DNA]</scope>
</reference>
<evidence type="ECO:0000313" key="1">
    <source>
        <dbReference type="EMBL" id="VDO62800.1"/>
    </source>
</evidence>
<organism evidence="2 3">
    <name type="scientific">Heligmosomoides polygyrus</name>
    <name type="common">Parasitic roundworm</name>
    <dbReference type="NCBI Taxonomy" id="6339"/>
    <lineage>
        <taxon>Eukaryota</taxon>
        <taxon>Metazoa</taxon>
        <taxon>Ecdysozoa</taxon>
        <taxon>Nematoda</taxon>
        <taxon>Chromadorea</taxon>
        <taxon>Rhabditida</taxon>
        <taxon>Rhabditina</taxon>
        <taxon>Rhabditomorpha</taxon>
        <taxon>Strongyloidea</taxon>
        <taxon>Heligmosomidae</taxon>
        <taxon>Heligmosomoides</taxon>
    </lineage>
</organism>
<evidence type="ECO:0000313" key="3">
    <source>
        <dbReference type="WBParaSite" id="HPBE_0000492301-mRNA-1"/>
    </source>
</evidence>
<gene>
    <name evidence="1" type="ORF">HPBE_LOCUS4924</name>
</gene>